<dbReference type="GO" id="GO:0030488">
    <property type="term" value="P:tRNA methylation"/>
    <property type="evidence" value="ECO:0007669"/>
    <property type="project" value="InterPro"/>
</dbReference>
<evidence type="ECO:0000256" key="6">
    <source>
        <dbReference type="ARBA" id="ARBA00056761"/>
    </source>
</evidence>
<evidence type="ECO:0000256" key="5">
    <source>
        <dbReference type="ARBA" id="ARBA00022694"/>
    </source>
</evidence>
<dbReference type="Gene3D" id="3.10.330.20">
    <property type="match status" value="1"/>
</dbReference>
<dbReference type="GO" id="GO:0160107">
    <property type="term" value="F:tRNA (adenine(58)-N1)-methyltransferase activity"/>
    <property type="evidence" value="ECO:0007669"/>
    <property type="project" value="UniProtKB-EC"/>
</dbReference>
<evidence type="ECO:0000256" key="1">
    <source>
        <dbReference type="ARBA" id="ARBA00012796"/>
    </source>
</evidence>
<comment type="subunit">
    <text evidence="7">Homotetramer composed of a dimer of dimers.</text>
</comment>
<evidence type="ECO:0000256" key="3">
    <source>
        <dbReference type="ARBA" id="ARBA00022679"/>
    </source>
</evidence>
<feature type="region of interest" description="Disordered" evidence="10">
    <location>
        <begin position="1"/>
        <end position="20"/>
    </location>
</feature>
<dbReference type="Pfam" id="PF14801">
    <property type="entry name" value="TrmI-like_N"/>
    <property type="match status" value="1"/>
</dbReference>
<evidence type="ECO:0000313" key="12">
    <source>
        <dbReference type="EMBL" id="NKX93472.1"/>
    </source>
</evidence>
<dbReference type="GO" id="GO:0031515">
    <property type="term" value="C:tRNA (m1A) methyltransferase complex"/>
    <property type="evidence" value="ECO:0007669"/>
    <property type="project" value="InterPro"/>
</dbReference>
<evidence type="ECO:0000256" key="8">
    <source>
        <dbReference type="ARBA" id="ARBA00069291"/>
    </source>
</evidence>
<proteinExistence type="predicted"/>
<keyword evidence="3" id="KW-0808">Transferase</keyword>
<organism evidence="12 13">
    <name type="scientific">Sanguibacter hominis ATCC BAA-789</name>
    <dbReference type="NCBI Taxonomy" id="1312740"/>
    <lineage>
        <taxon>Bacteria</taxon>
        <taxon>Bacillati</taxon>
        <taxon>Actinomycetota</taxon>
        <taxon>Actinomycetes</taxon>
        <taxon>Micrococcales</taxon>
        <taxon>Sanguibacteraceae</taxon>
        <taxon>Sanguibacter</taxon>
    </lineage>
</organism>
<dbReference type="Gene3D" id="3.40.50.150">
    <property type="entry name" value="Vaccinia Virus protein VP39"/>
    <property type="match status" value="1"/>
</dbReference>
<dbReference type="SUPFAM" id="SSF53335">
    <property type="entry name" value="S-adenosyl-L-methionine-dependent methyltransferases"/>
    <property type="match status" value="1"/>
</dbReference>
<evidence type="ECO:0000256" key="9">
    <source>
        <dbReference type="ARBA" id="ARBA00075788"/>
    </source>
</evidence>
<name>A0A9X5FEH0_9MICO</name>
<evidence type="ECO:0000256" key="4">
    <source>
        <dbReference type="ARBA" id="ARBA00022691"/>
    </source>
</evidence>
<keyword evidence="2" id="KW-0489">Methyltransferase</keyword>
<accession>A0A9X5FEH0</accession>
<evidence type="ECO:0000256" key="2">
    <source>
        <dbReference type="ARBA" id="ARBA00022603"/>
    </source>
</evidence>
<sequence length="334" mass="36272">MRPTSEHGRPEATGAAVRRGPFRAGERVQLTDPKGKLHTIALQENATFHTHRGYFRHDDIIGQPEGCVVRTTSGIEYLALRPLLSDYTLSMPRGAAVVYPKDAGQIVAMADIFPGARVIEAGVGSGALTLSLLRAVGDSGSVHSIERREDFAAIARGNVEAFFGGPHPAWSLSRGDLADVLPLVAEPGTVDRIVLDMLAPWENLDVTAAALAPGGVLVCYVATTTQLSRLAEDLRDHGGFAEPEAWETMVRSWHLEGLAVRPNHRMVGHTGFLLTARRMADGVEAPVRRRRPSKGNYPTTSEEWTPEDLGERTVSDKKVRRVRRDVGQAANPEA</sequence>
<dbReference type="InterPro" id="IPR049470">
    <property type="entry name" value="TRM61_C"/>
</dbReference>
<protein>
    <recommendedName>
        <fullName evidence="8">tRNA (adenine(58)-N(1))-methyltransferase TrmI</fullName>
        <ecNumber evidence="1">2.1.1.220</ecNumber>
    </recommendedName>
    <alternativeName>
        <fullName evidence="9">tRNA(m1A58)-methyltransferase</fullName>
    </alternativeName>
</protein>
<dbReference type="EMBL" id="JAAXOW010000002">
    <property type="protein sequence ID" value="NKX93472.1"/>
    <property type="molecule type" value="Genomic_DNA"/>
</dbReference>
<dbReference type="Pfam" id="PF08704">
    <property type="entry name" value="GCD14"/>
    <property type="match status" value="1"/>
</dbReference>
<dbReference type="PANTHER" id="PTHR12133:SF1">
    <property type="entry name" value="TRNA (ADENINE(58)-N(1))-METHYLTRANSFERASE, MITOCHONDRIAL"/>
    <property type="match status" value="1"/>
</dbReference>
<keyword evidence="5" id="KW-0819">tRNA processing</keyword>
<feature type="compositionally biased region" description="Basic and acidic residues" evidence="10">
    <location>
        <begin position="1"/>
        <end position="10"/>
    </location>
</feature>
<dbReference type="PANTHER" id="PTHR12133">
    <property type="entry name" value="TRNA (ADENINE(58)-N(1))-METHYLTRANSFERASE"/>
    <property type="match status" value="1"/>
</dbReference>
<keyword evidence="4" id="KW-0949">S-adenosyl-L-methionine</keyword>
<comment type="function">
    <text evidence="6">Catalyzes the S-adenosyl-L-methionine-dependent formation of N(1)-methyladenine at position 58 (m1A58) in tRNA.</text>
</comment>
<dbReference type="Proteomes" id="UP000774283">
    <property type="component" value="Unassembled WGS sequence"/>
</dbReference>
<dbReference type="InterPro" id="IPR014816">
    <property type="entry name" value="tRNA_MeTrfase_Gcd14"/>
</dbReference>
<dbReference type="InterPro" id="IPR029063">
    <property type="entry name" value="SAM-dependent_MTases_sf"/>
</dbReference>
<feature type="domain" description="tRNA (adenine(58)-N(1))-methyltransferase catalytic subunit TRM61 C-terminal" evidence="11">
    <location>
        <begin position="87"/>
        <end position="254"/>
    </location>
</feature>
<evidence type="ECO:0000256" key="7">
    <source>
        <dbReference type="ARBA" id="ARBA00066181"/>
    </source>
</evidence>
<dbReference type="FunFam" id="3.40.50.150:FF:000019">
    <property type="entry name" value="tRNA (adenine(58)-N(1))-methyltransferase TrmI"/>
    <property type="match status" value="1"/>
</dbReference>
<dbReference type="FunFam" id="3.10.330.20:FF:000001">
    <property type="entry name" value="tRNA (adenine(58)-N(1))-methyltransferase TrmI"/>
    <property type="match status" value="1"/>
</dbReference>
<dbReference type="AlphaFoldDB" id="A0A9X5FEH0"/>
<evidence type="ECO:0000256" key="10">
    <source>
        <dbReference type="SAM" id="MobiDB-lite"/>
    </source>
</evidence>
<evidence type="ECO:0000259" key="11">
    <source>
        <dbReference type="Pfam" id="PF08704"/>
    </source>
</evidence>
<feature type="region of interest" description="Disordered" evidence="10">
    <location>
        <begin position="284"/>
        <end position="334"/>
    </location>
</feature>
<dbReference type="PROSITE" id="PS51620">
    <property type="entry name" value="SAM_TRM61"/>
    <property type="match status" value="1"/>
</dbReference>
<evidence type="ECO:0000313" key="13">
    <source>
        <dbReference type="Proteomes" id="UP000774283"/>
    </source>
</evidence>
<dbReference type="EC" id="2.1.1.220" evidence="1"/>
<gene>
    <name evidence="12" type="ORF">HF995_09345</name>
</gene>
<dbReference type="CDD" id="cd02440">
    <property type="entry name" value="AdoMet_MTases"/>
    <property type="match status" value="1"/>
</dbReference>
<keyword evidence="13" id="KW-1185">Reference proteome</keyword>
<comment type="caution">
    <text evidence="12">The sequence shown here is derived from an EMBL/GenBank/DDBJ whole genome shotgun (WGS) entry which is preliminary data.</text>
</comment>
<reference evidence="12 13" key="1">
    <citation type="submission" date="2020-04" db="EMBL/GenBank/DDBJ databases">
        <title>MicrobeNet Type strains.</title>
        <authorList>
            <person name="Nicholson A.C."/>
        </authorList>
    </citation>
    <scope>NUCLEOTIDE SEQUENCE [LARGE SCALE GENOMIC DNA]</scope>
    <source>
        <strain evidence="12 13">ATCC BAA-789</strain>
    </source>
</reference>